<evidence type="ECO:0000256" key="3">
    <source>
        <dbReference type="ARBA" id="ARBA00011245"/>
    </source>
</evidence>
<comment type="catalytic activity">
    <reaction evidence="8 13">
        <text>7-aminomethyl-7-carbaguanosine(34) in tRNA + S-adenosyl-L-methionine = epoxyqueuosine(34) in tRNA + adenine + L-methionine + 2 H(+)</text>
        <dbReference type="Rhea" id="RHEA:32155"/>
        <dbReference type="Rhea" id="RHEA-COMP:10342"/>
        <dbReference type="Rhea" id="RHEA-COMP:18582"/>
        <dbReference type="ChEBI" id="CHEBI:15378"/>
        <dbReference type="ChEBI" id="CHEBI:16708"/>
        <dbReference type="ChEBI" id="CHEBI:57844"/>
        <dbReference type="ChEBI" id="CHEBI:59789"/>
        <dbReference type="ChEBI" id="CHEBI:82833"/>
        <dbReference type="ChEBI" id="CHEBI:194443"/>
        <dbReference type="EC" id="2.4.99.17"/>
    </reaction>
</comment>
<evidence type="ECO:0000256" key="11">
    <source>
        <dbReference type="ARBA" id="ARBA00069325"/>
    </source>
</evidence>
<organism evidence="14 15">
    <name type="scientific">Dissulfuribacter thermophilus</name>
    <dbReference type="NCBI Taxonomy" id="1156395"/>
    <lineage>
        <taxon>Bacteria</taxon>
        <taxon>Pseudomonadati</taxon>
        <taxon>Thermodesulfobacteriota</taxon>
        <taxon>Dissulfuribacteria</taxon>
        <taxon>Dissulfuribacterales</taxon>
        <taxon>Dissulfuribacteraceae</taxon>
        <taxon>Dissulfuribacter</taxon>
    </lineage>
</organism>
<dbReference type="UniPathway" id="UPA00392"/>
<comment type="function">
    <text evidence="13">Transfers and isomerizes the ribose moiety from AdoMet to the 7-aminomethyl group of 7-deazaguanine (preQ1-tRNA) to give epoxyqueuosine (oQ-tRNA).</text>
</comment>
<keyword evidence="7 13" id="KW-0671">Queuosine biosynthesis</keyword>
<evidence type="ECO:0000256" key="13">
    <source>
        <dbReference type="HAMAP-Rule" id="MF_00113"/>
    </source>
</evidence>
<dbReference type="NCBIfam" id="TIGR00113">
    <property type="entry name" value="queA"/>
    <property type="match status" value="1"/>
</dbReference>
<evidence type="ECO:0000256" key="9">
    <source>
        <dbReference type="ARBA" id="ARBA00061210"/>
    </source>
</evidence>
<evidence type="ECO:0000256" key="4">
    <source>
        <dbReference type="ARBA" id="ARBA00022490"/>
    </source>
</evidence>
<dbReference type="FunFam" id="3.40.1780.10:FF:000001">
    <property type="entry name" value="S-adenosylmethionine:tRNA ribosyltransferase-isomerase"/>
    <property type="match status" value="1"/>
</dbReference>
<protein>
    <recommendedName>
        <fullName evidence="11 13">S-adenosylmethionine:tRNA ribosyltransferase-isomerase</fullName>
        <ecNumber evidence="10 13">2.4.99.17</ecNumber>
    </recommendedName>
    <alternativeName>
        <fullName evidence="12 13">Queuosine biosynthesis protein QueA</fullName>
    </alternativeName>
</protein>
<evidence type="ECO:0000256" key="8">
    <source>
        <dbReference type="ARBA" id="ARBA00052751"/>
    </source>
</evidence>
<evidence type="ECO:0000256" key="6">
    <source>
        <dbReference type="ARBA" id="ARBA00022691"/>
    </source>
</evidence>
<dbReference type="GO" id="GO:0005737">
    <property type="term" value="C:cytoplasm"/>
    <property type="evidence" value="ECO:0007669"/>
    <property type="project" value="UniProtKB-SubCell"/>
</dbReference>
<dbReference type="EC" id="2.4.99.17" evidence="10 13"/>
<dbReference type="InterPro" id="IPR003699">
    <property type="entry name" value="QueA"/>
</dbReference>
<keyword evidence="4 13" id="KW-0963">Cytoplasm</keyword>
<dbReference type="PATRIC" id="fig|1156395.6.peg.2070"/>
<sequence>MVLHRGQGRWEHRRFCDLPDLLSETDVLILNDTKVFPARLFGKKPTGGRVEVVLLNFPRVEEEGRATSEALLRSSKPLRPGQRIIVGTDLEIEIMEGADDWIKKISLMYDGELLKVLETHGHVPLPPYIRRQDEDLDKKRYQTIFARNIGSVAAPTAGLHFSNALLERLKDIGVKIGYITLHVGYGTFAPVRTEDIREHKIHSEWIDVPSSALQLVRSAKANGSRIICVGTTTVRALEYVFKEHEKADSYSGPCDLYIYPGFTFRATDAIITNFHLPKSSLLIMVSAFAGRELILSAYNEAVKAQYRFYSYGDSMLILP</sequence>
<dbReference type="InterPro" id="IPR036100">
    <property type="entry name" value="QueA_sf"/>
</dbReference>
<comment type="subcellular location">
    <subcellularLocation>
        <location evidence="1 13">Cytoplasm</location>
    </subcellularLocation>
</comment>
<dbReference type="PANTHER" id="PTHR30307:SF0">
    <property type="entry name" value="S-ADENOSYLMETHIONINE:TRNA RIBOSYLTRANSFERASE-ISOMERASE"/>
    <property type="match status" value="1"/>
</dbReference>
<comment type="subunit">
    <text evidence="3 13">Monomer.</text>
</comment>
<keyword evidence="6 13" id="KW-0949">S-adenosyl-L-methionine</keyword>
<dbReference type="PANTHER" id="PTHR30307">
    <property type="entry name" value="S-ADENOSYLMETHIONINE:TRNA RIBOSYLTRANSFERASE-ISOMERASE"/>
    <property type="match status" value="1"/>
</dbReference>
<accession>A0A1B9F3U3</accession>
<reference evidence="14 15" key="1">
    <citation type="submission" date="2016-06" db="EMBL/GenBank/DDBJ databases">
        <title>Respiratory ammonification of nitrate coupled to the oxidation of elemental sulfur in deep-sea autotrophic thermophilic bacteria.</title>
        <authorList>
            <person name="Slobodkina G.B."/>
            <person name="Mardanov A.V."/>
            <person name="Ravin N.V."/>
            <person name="Frolova A.A."/>
            <person name="Viryasiv M.B."/>
            <person name="Chernyh N.A."/>
            <person name="Bonch-Osmolovskaya E.A."/>
            <person name="Slobodkin A.I."/>
        </authorList>
    </citation>
    <scope>NUCLEOTIDE SEQUENCE [LARGE SCALE GENOMIC DNA]</scope>
    <source>
        <strain evidence="14 15">S69</strain>
    </source>
</reference>
<keyword evidence="5 13" id="KW-0808">Transferase</keyword>
<comment type="similarity">
    <text evidence="9 13">Belongs to the QueA family.</text>
</comment>
<evidence type="ECO:0000256" key="5">
    <source>
        <dbReference type="ARBA" id="ARBA00022679"/>
    </source>
</evidence>
<dbReference type="Gene3D" id="2.40.10.240">
    <property type="entry name" value="QueA-like"/>
    <property type="match status" value="1"/>
</dbReference>
<comment type="caution">
    <text evidence="14">The sequence shown here is derived from an EMBL/GenBank/DDBJ whole genome shotgun (WGS) entry which is preliminary data.</text>
</comment>
<evidence type="ECO:0000313" key="15">
    <source>
        <dbReference type="Proteomes" id="UP000093080"/>
    </source>
</evidence>
<dbReference type="HAMAP" id="MF_00113">
    <property type="entry name" value="QueA"/>
    <property type="match status" value="1"/>
</dbReference>
<dbReference type="STRING" id="1156395.DBT_2045"/>
<evidence type="ECO:0000256" key="10">
    <source>
        <dbReference type="ARBA" id="ARBA00066503"/>
    </source>
</evidence>
<evidence type="ECO:0000256" key="7">
    <source>
        <dbReference type="ARBA" id="ARBA00022785"/>
    </source>
</evidence>
<comment type="pathway">
    <text evidence="2 13">tRNA modification; tRNA-queuosine biosynthesis.</text>
</comment>
<gene>
    <name evidence="13" type="primary">queA</name>
    <name evidence="14" type="ORF">DBT_2045</name>
</gene>
<dbReference type="InterPro" id="IPR042119">
    <property type="entry name" value="QueA_dom2"/>
</dbReference>
<dbReference type="Gene3D" id="3.40.1780.10">
    <property type="entry name" value="QueA-like"/>
    <property type="match status" value="1"/>
</dbReference>
<evidence type="ECO:0000313" key="14">
    <source>
        <dbReference type="EMBL" id="OCC14504.1"/>
    </source>
</evidence>
<evidence type="ECO:0000256" key="1">
    <source>
        <dbReference type="ARBA" id="ARBA00004496"/>
    </source>
</evidence>
<proteinExistence type="inferred from homology"/>
<dbReference type="SUPFAM" id="SSF111337">
    <property type="entry name" value="QueA-like"/>
    <property type="match status" value="1"/>
</dbReference>
<evidence type="ECO:0000256" key="12">
    <source>
        <dbReference type="ARBA" id="ARBA00076160"/>
    </source>
</evidence>
<dbReference type="GO" id="GO:0051075">
    <property type="term" value="F:S-adenosylmethionine:tRNA ribosyltransferase-isomerase activity"/>
    <property type="evidence" value="ECO:0007669"/>
    <property type="project" value="UniProtKB-EC"/>
</dbReference>
<dbReference type="Proteomes" id="UP000093080">
    <property type="component" value="Unassembled WGS sequence"/>
</dbReference>
<keyword evidence="14" id="KW-0413">Isomerase</keyword>
<dbReference type="EMBL" id="MAGO01000011">
    <property type="protein sequence ID" value="OCC14504.1"/>
    <property type="molecule type" value="Genomic_DNA"/>
</dbReference>
<dbReference type="AlphaFoldDB" id="A0A1B9F3U3"/>
<keyword evidence="15" id="KW-1185">Reference proteome</keyword>
<name>A0A1B9F3U3_9BACT</name>
<dbReference type="InterPro" id="IPR042118">
    <property type="entry name" value="QueA_dom1"/>
</dbReference>
<dbReference type="GO" id="GO:0008616">
    <property type="term" value="P:tRNA queuosine(34) biosynthetic process"/>
    <property type="evidence" value="ECO:0007669"/>
    <property type="project" value="UniProtKB-UniRule"/>
</dbReference>
<dbReference type="NCBIfam" id="NF001140">
    <property type="entry name" value="PRK00147.1"/>
    <property type="match status" value="1"/>
</dbReference>
<dbReference type="Pfam" id="PF02547">
    <property type="entry name" value="Queuosine_synth"/>
    <property type="match status" value="1"/>
</dbReference>
<evidence type="ECO:0000256" key="2">
    <source>
        <dbReference type="ARBA" id="ARBA00004691"/>
    </source>
</evidence>